<evidence type="ECO:0000256" key="6">
    <source>
        <dbReference type="ARBA" id="ARBA00022723"/>
    </source>
</evidence>
<dbReference type="SUPFAM" id="SSF56112">
    <property type="entry name" value="Protein kinase-like (PK-like)"/>
    <property type="match status" value="1"/>
</dbReference>
<dbReference type="SUPFAM" id="SSF57889">
    <property type="entry name" value="Cysteine-rich domain"/>
    <property type="match status" value="2"/>
</dbReference>
<dbReference type="EC" id="2.7.11.13" evidence="2 13"/>
<evidence type="ECO:0000313" key="24">
    <source>
        <dbReference type="Proteomes" id="UP001165289"/>
    </source>
</evidence>
<keyword evidence="3 13" id="KW-0723">Serine/threonine-protein kinase</keyword>
<evidence type="ECO:0000256" key="14">
    <source>
        <dbReference type="PIRSR" id="PIRSR000550-1"/>
    </source>
</evidence>
<feature type="active site" description="Proton acceptor" evidence="14">
    <location>
        <position position="479"/>
    </location>
</feature>
<dbReference type="PRINTS" id="PR00360">
    <property type="entry name" value="C2DOMAIN"/>
</dbReference>
<dbReference type="InterPro" id="IPR002219">
    <property type="entry name" value="PKC_DAG/PE"/>
</dbReference>
<feature type="binding site" evidence="17">
    <location>
        <position position="264"/>
    </location>
    <ligand>
        <name>Ca(2+)</name>
        <dbReference type="ChEBI" id="CHEBI:29108"/>
        <label>1</label>
    </ligand>
</feature>
<keyword evidence="9 13" id="KW-0418">Kinase</keyword>
<feature type="binding site" evidence="17">
    <location>
        <position position="256"/>
    </location>
    <ligand>
        <name>Ca(2+)</name>
        <dbReference type="ChEBI" id="CHEBI:29108"/>
        <label>1</label>
    </ligand>
</feature>
<dbReference type="PIRSF" id="PIRSF000550">
    <property type="entry name" value="PKC_alpha"/>
    <property type="match status" value="1"/>
</dbReference>
<keyword evidence="5 13" id="KW-0808">Transferase</keyword>
<evidence type="ECO:0000256" key="1">
    <source>
        <dbReference type="ARBA" id="ARBA00005490"/>
    </source>
</evidence>
<dbReference type="GO" id="GO:0005524">
    <property type="term" value="F:ATP binding"/>
    <property type="evidence" value="ECO:0007669"/>
    <property type="project" value="UniProtKB-UniRule"/>
</dbReference>
<keyword evidence="24" id="KW-1185">Reference proteome</keyword>
<protein>
    <recommendedName>
        <fullName evidence="2 13">Protein kinase C</fullName>
        <ecNumber evidence="2 13">2.7.11.13</ecNumber>
    </recommendedName>
</protein>
<evidence type="ECO:0000259" key="21">
    <source>
        <dbReference type="PROSITE" id="PS50081"/>
    </source>
</evidence>
<feature type="binding site" evidence="16 18">
    <location>
        <position position="384"/>
    </location>
    <ligand>
        <name>ATP</name>
        <dbReference type="ChEBI" id="CHEBI:30616"/>
    </ligand>
</feature>
<organism evidence="23 24">
    <name type="scientific">Oopsacas minuta</name>
    <dbReference type="NCBI Taxonomy" id="111878"/>
    <lineage>
        <taxon>Eukaryota</taxon>
        <taxon>Metazoa</taxon>
        <taxon>Porifera</taxon>
        <taxon>Hexactinellida</taxon>
        <taxon>Hexasterophora</taxon>
        <taxon>Lyssacinosida</taxon>
        <taxon>Leucopsacidae</taxon>
        <taxon>Oopsacas</taxon>
    </lineage>
</organism>
<dbReference type="CDD" id="cd00029">
    <property type="entry name" value="C1"/>
    <property type="match status" value="1"/>
</dbReference>
<dbReference type="Gene3D" id="3.30.60.20">
    <property type="match status" value="2"/>
</dbReference>
<feature type="binding site" evidence="16">
    <location>
        <begin position="360"/>
        <end position="368"/>
    </location>
    <ligand>
        <name>ATP</name>
        <dbReference type="ChEBI" id="CHEBI:30616"/>
    </ligand>
</feature>
<dbReference type="Pfam" id="PF00130">
    <property type="entry name" value="C1_1"/>
    <property type="match status" value="2"/>
</dbReference>
<dbReference type="Pfam" id="PF00168">
    <property type="entry name" value="C2"/>
    <property type="match status" value="1"/>
</dbReference>
<dbReference type="SMART" id="SM00220">
    <property type="entry name" value="S_TKc"/>
    <property type="match status" value="1"/>
</dbReference>
<dbReference type="CDD" id="cd00030">
    <property type="entry name" value="C2"/>
    <property type="match status" value="1"/>
</dbReference>
<evidence type="ECO:0000313" key="23">
    <source>
        <dbReference type="EMBL" id="KAI6652360.1"/>
    </source>
</evidence>
<comment type="catalytic activity">
    <reaction evidence="13">
        <text>L-threonyl-[protein] + ATP = O-phospho-L-threonyl-[protein] + ADP + H(+)</text>
        <dbReference type="Rhea" id="RHEA:46608"/>
        <dbReference type="Rhea" id="RHEA-COMP:11060"/>
        <dbReference type="Rhea" id="RHEA-COMP:11605"/>
        <dbReference type="ChEBI" id="CHEBI:15378"/>
        <dbReference type="ChEBI" id="CHEBI:30013"/>
        <dbReference type="ChEBI" id="CHEBI:30616"/>
        <dbReference type="ChEBI" id="CHEBI:61977"/>
        <dbReference type="ChEBI" id="CHEBI:456216"/>
        <dbReference type="EC" id="2.7.11.13"/>
    </reaction>
</comment>
<reference evidence="23 24" key="1">
    <citation type="journal article" date="2023" name="BMC Biol.">
        <title>The compact genome of the sponge Oopsacas minuta (Hexactinellida) is lacking key metazoan core genes.</title>
        <authorList>
            <person name="Santini S."/>
            <person name="Schenkelaars Q."/>
            <person name="Jourda C."/>
            <person name="Duchesne M."/>
            <person name="Belahbib H."/>
            <person name="Rocher C."/>
            <person name="Selva M."/>
            <person name="Riesgo A."/>
            <person name="Vervoort M."/>
            <person name="Leys S.P."/>
            <person name="Kodjabachian L."/>
            <person name="Le Bivic A."/>
            <person name="Borchiellini C."/>
            <person name="Claverie J.M."/>
            <person name="Renard E."/>
        </authorList>
    </citation>
    <scope>NUCLEOTIDE SEQUENCE [LARGE SCALE GENOMIC DNA]</scope>
    <source>
        <strain evidence="23">SPO-2</strain>
    </source>
</reference>
<comment type="similarity">
    <text evidence="1 13">Belongs to the protein kinase superfamily. AGC Ser/Thr protein kinase family. PKC subfamily.</text>
</comment>
<evidence type="ECO:0000256" key="7">
    <source>
        <dbReference type="ARBA" id="ARBA00022741"/>
    </source>
</evidence>
<keyword evidence="8" id="KW-0863">Zinc-finger</keyword>
<feature type="binding site" evidence="17">
    <location>
        <position position="203"/>
    </location>
    <ligand>
        <name>Ca(2+)</name>
        <dbReference type="ChEBI" id="CHEBI:29108"/>
        <label>1</label>
    </ligand>
</feature>
<dbReference type="InterPro" id="IPR000008">
    <property type="entry name" value="C2_dom"/>
</dbReference>
<feature type="domain" description="C2" evidence="19">
    <location>
        <begin position="163"/>
        <end position="287"/>
    </location>
</feature>
<dbReference type="InterPro" id="IPR017441">
    <property type="entry name" value="Protein_kinase_ATP_BS"/>
</dbReference>
<evidence type="ECO:0000259" key="19">
    <source>
        <dbReference type="PROSITE" id="PS50004"/>
    </source>
</evidence>
<evidence type="ECO:0000256" key="13">
    <source>
        <dbReference type="PIRNR" id="PIRNR000550"/>
    </source>
</evidence>
<dbReference type="AlphaFoldDB" id="A0AAV7JV59"/>
<proteinExistence type="inferred from homology"/>
<evidence type="ECO:0000256" key="4">
    <source>
        <dbReference type="ARBA" id="ARBA00022553"/>
    </source>
</evidence>
<dbReference type="InterPro" id="IPR008271">
    <property type="entry name" value="Ser/Thr_kinase_AS"/>
</dbReference>
<name>A0AAV7JV59_9METZ</name>
<keyword evidence="10" id="KW-0862">Zinc</keyword>
<gene>
    <name evidence="23" type="ORF">LOD99_7374</name>
</gene>
<feature type="binding site" evidence="15">
    <location>
        <position position="205"/>
    </location>
    <ligand>
        <name>a 1,2-diacyl-sn-glycero-3-phospho-(1D-myo-inositol-4,5-bisphosphate)</name>
        <dbReference type="ChEBI" id="CHEBI:58456"/>
    </ligand>
</feature>
<comment type="caution">
    <text evidence="23">The sequence shown here is derived from an EMBL/GenBank/DDBJ whole genome shotgun (WGS) entry which is preliminary data.</text>
</comment>
<feature type="binding site" evidence="17">
    <location>
        <position position="197"/>
    </location>
    <ligand>
        <name>Ca(2+)</name>
        <dbReference type="ChEBI" id="CHEBI:29108"/>
        <label>1</label>
    </ligand>
</feature>
<dbReference type="Gene3D" id="1.10.510.10">
    <property type="entry name" value="Transferase(Phosphotransferase) domain 1"/>
    <property type="match status" value="1"/>
</dbReference>
<keyword evidence="12 13" id="KW-0067">ATP-binding</keyword>
<dbReference type="PROSITE" id="PS00108">
    <property type="entry name" value="PROTEIN_KINASE_ST"/>
    <property type="match status" value="1"/>
</dbReference>
<feature type="domain" description="Phorbol-ester/DAG-type" evidence="21">
    <location>
        <begin position="37"/>
        <end position="87"/>
    </location>
</feature>
<dbReference type="PRINTS" id="PR00008">
    <property type="entry name" value="DAGPEDOMAIN"/>
</dbReference>
<keyword evidence="4" id="KW-0597">Phosphoprotein</keyword>
<dbReference type="CDD" id="cd20792">
    <property type="entry name" value="C1_cPKC_nPKC_rpt1"/>
    <property type="match status" value="1"/>
</dbReference>
<dbReference type="GO" id="GO:0008270">
    <property type="term" value="F:zinc ion binding"/>
    <property type="evidence" value="ECO:0007669"/>
    <property type="project" value="UniProtKB-KW"/>
</dbReference>
<evidence type="ECO:0000256" key="2">
    <source>
        <dbReference type="ARBA" id="ARBA00012429"/>
    </source>
</evidence>
<dbReference type="InterPro" id="IPR014375">
    <property type="entry name" value="Protein_kinase_C_a/b/g"/>
</dbReference>
<dbReference type="InterPro" id="IPR046349">
    <property type="entry name" value="C1-like_sf"/>
</dbReference>
<evidence type="ECO:0000256" key="16">
    <source>
        <dbReference type="PIRSR" id="PIRSR000550-3"/>
    </source>
</evidence>
<dbReference type="PROSITE" id="PS50004">
    <property type="entry name" value="C2"/>
    <property type="match status" value="1"/>
</dbReference>
<dbReference type="PROSITE" id="PS51285">
    <property type="entry name" value="AGC_KINASE_CTER"/>
    <property type="match status" value="1"/>
</dbReference>
<evidence type="ECO:0000256" key="11">
    <source>
        <dbReference type="ARBA" id="ARBA00022837"/>
    </source>
</evidence>
<dbReference type="InterPro" id="IPR011009">
    <property type="entry name" value="Kinase-like_dom_sf"/>
</dbReference>
<dbReference type="PROSITE" id="PS50011">
    <property type="entry name" value="PROTEIN_KINASE_DOM"/>
    <property type="match status" value="1"/>
</dbReference>
<evidence type="ECO:0000256" key="12">
    <source>
        <dbReference type="ARBA" id="ARBA00022840"/>
    </source>
</evidence>
<evidence type="ECO:0000256" key="5">
    <source>
        <dbReference type="ARBA" id="ARBA00022679"/>
    </source>
</evidence>
<dbReference type="Proteomes" id="UP001165289">
    <property type="component" value="Unassembled WGS sequence"/>
</dbReference>
<dbReference type="InterPro" id="IPR000719">
    <property type="entry name" value="Prot_kinase_dom"/>
</dbReference>
<evidence type="ECO:0000259" key="20">
    <source>
        <dbReference type="PROSITE" id="PS50011"/>
    </source>
</evidence>
<comment type="cofactor">
    <cofactor evidence="17">
        <name>Ca(2+)</name>
        <dbReference type="ChEBI" id="CHEBI:29108"/>
    </cofactor>
    <text evidence="17">Binds 3 Ca(2+) ions per subunit. The ions are bound to the C2 domain.</text>
</comment>
<evidence type="ECO:0000256" key="9">
    <source>
        <dbReference type="ARBA" id="ARBA00022777"/>
    </source>
</evidence>
<dbReference type="PROSITE" id="PS00107">
    <property type="entry name" value="PROTEIN_KINASE_ATP"/>
    <property type="match status" value="1"/>
</dbReference>
<dbReference type="PROSITE" id="PS50081">
    <property type="entry name" value="ZF_DAG_PE_2"/>
    <property type="match status" value="2"/>
</dbReference>
<keyword evidence="6 17" id="KW-0479">Metal-binding</keyword>
<evidence type="ECO:0000256" key="8">
    <source>
        <dbReference type="ARBA" id="ARBA00022771"/>
    </source>
</evidence>
<dbReference type="InterPro" id="IPR000961">
    <property type="entry name" value="AGC-kinase_C"/>
</dbReference>
<evidence type="ECO:0000256" key="17">
    <source>
        <dbReference type="PIRSR" id="PIRSR000550-4"/>
    </source>
</evidence>
<feature type="domain" description="Phorbol-ester/DAG-type" evidence="21">
    <location>
        <begin position="104"/>
        <end position="156"/>
    </location>
</feature>
<dbReference type="SMART" id="SM00239">
    <property type="entry name" value="C2"/>
    <property type="match status" value="1"/>
</dbReference>
<keyword evidence="11 17" id="KW-0106">Calcium</keyword>
<dbReference type="Pfam" id="PF00069">
    <property type="entry name" value="Pkinase"/>
    <property type="match status" value="1"/>
</dbReference>
<feature type="domain" description="AGC-kinase C-terminal" evidence="22">
    <location>
        <begin position="615"/>
        <end position="680"/>
    </location>
</feature>
<dbReference type="InterPro" id="IPR020454">
    <property type="entry name" value="DAG/PE-bd"/>
</dbReference>
<dbReference type="GO" id="GO:0004697">
    <property type="term" value="F:diacylglycerol-dependent serine/threonine kinase activity"/>
    <property type="evidence" value="ECO:0007669"/>
    <property type="project" value="UniProtKB-EC"/>
</dbReference>
<feature type="binding site" evidence="17">
    <location>
        <position position="258"/>
    </location>
    <ligand>
        <name>Ca(2+)</name>
        <dbReference type="ChEBI" id="CHEBI:29108"/>
        <label>1</label>
    </ligand>
</feature>
<feature type="domain" description="Protein kinase" evidence="20">
    <location>
        <begin position="354"/>
        <end position="614"/>
    </location>
</feature>
<dbReference type="EMBL" id="JAKMXF010000299">
    <property type="protein sequence ID" value="KAI6652360.1"/>
    <property type="molecule type" value="Genomic_DNA"/>
</dbReference>
<dbReference type="Gene3D" id="3.30.200.20">
    <property type="entry name" value="Phosphorylase Kinase, domain 1"/>
    <property type="match status" value="1"/>
</dbReference>
<dbReference type="SMART" id="SM00109">
    <property type="entry name" value="C1"/>
    <property type="match status" value="2"/>
</dbReference>
<keyword evidence="7 13" id="KW-0547">Nucleotide-binding</keyword>
<evidence type="ECO:0000256" key="18">
    <source>
        <dbReference type="PROSITE-ProRule" id="PRU10141"/>
    </source>
</evidence>
<evidence type="ECO:0000256" key="10">
    <source>
        <dbReference type="ARBA" id="ARBA00022833"/>
    </source>
</evidence>
<accession>A0AAV7JV59</accession>
<evidence type="ECO:0000256" key="3">
    <source>
        <dbReference type="ARBA" id="ARBA00022527"/>
    </source>
</evidence>
<sequence length="689" mass="78553">MANSEVVTQLASQEVQLSIRNARLPAIKDKKRCVIRDHLFELHFFTRPTWCSHCTQFIFGLGKQGYQCLKCKYAVHKYCAELISFNCTCQSQSSKLSIKDEGVKHKFEQETEINTNTCDHCGQAIGGFFKKGYKCIDPICQMYVHDSCIEFVPDNCGFLQHKKFGSILLSLIYVNKPDGNVDLKITVHKARNLLPADSNGLSDPYCKIRINDAKGEAICKATTKIQFKTLNPVFDESYEWVFPYSSQCRMFLQVYDYDNLISSDFLGGMSMFVDEVKAYGTGDLMWFNLLSQDVWKTAHDLEEIESEEMDKIMKHVQTLRRNSQLDFYQRQQSKPQKLNRIAEEEPEKLSIDSFNLCKLIGKGGFGKVFLGEPKNAQGVFYAIKIIHKYYLVESDAIENIEIEKDLLIRYGKHDYLSGLVATFQDEFNVYIVLEYLGGGDLFNLVSKEHKLPIKSVTYYVAETSMGLFYLHNKGVIHRDLKLENIMLTLEGHVKIIDFGLSREGIFKGKHFTRTFCGTPTYMAPEIMNRGFYDSAVDLWSLGIITFELLTGLMPYNGFDVHTLKPLVKRLPTFPHTLSIPSVVFISHLLKYTPTERLGYNPVSGEASFRNSTFFGDLQWEELVARKLPPPSNPLVSTSSDRSSAIKFEISTGEPHHNLVIDQNAFKNFDYTEPGFLSTGAPLMEFSALD</sequence>
<dbReference type="InterPro" id="IPR035892">
    <property type="entry name" value="C2_domain_sf"/>
</dbReference>
<dbReference type="SUPFAM" id="SSF49562">
    <property type="entry name" value="C2 domain (Calcium/lipid-binding domain, CaLB)"/>
    <property type="match status" value="1"/>
</dbReference>
<evidence type="ECO:0000259" key="22">
    <source>
        <dbReference type="PROSITE" id="PS51285"/>
    </source>
</evidence>
<dbReference type="PANTHER" id="PTHR24351">
    <property type="entry name" value="RIBOSOMAL PROTEIN S6 KINASE"/>
    <property type="match status" value="1"/>
</dbReference>
<dbReference type="Gene3D" id="2.60.40.150">
    <property type="entry name" value="C2 domain"/>
    <property type="match status" value="1"/>
</dbReference>
<evidence type="ECO:0000256" key="15">
    <source>
        <dbReference type="PIRSR" id="PIRSR000550-2"/>
    </source>
</evidence>